<evidence type="ECO:0000256" key="2">
    <source>
        <dbReference type="ARBA" id="ARBA00022692"/>
    </source>
</evidence>
<keyword evidence="7" id="KW-0675">Receptor</keyword>
<comment type="subcellular location">
    <subcellularLocation>
        <location evidence="1">Membrane</location>
    </subcellularLocation>
</comment>
<keyword evidence="4" id="KW-0472">Membrane</keyword>
<dbReference type="Gene3D" id="3.40.50.2300">
    <property type="match status" value="1"/>
</dbReference>
<dbReference type="AlphaFoldDB" id="A0A146LFJ5"/>
<dbReference type="InterPro" id="IPR001828">
    <property type="entry name" value="ANF_lig-bd_rcpt"/>
</dbReference>
<evidence type="ECO:0000256" key="3">
    <source>
        <dbReference type="ARBA" id="ARBA00022989"/>
    </source>
</evidence>
<feature type="domain" description="Receptor ligand binding region" evidence="6">
    <location>
        <begin position="51"/>
        <end position="127"/>
    </location>
</feature>
<dbReference type="SUPFAM" id="SSF53822">
    <property type="entry name" value="Periplasmic binding protein-like I"/>
    <property type="match status" value="1"/>
</dbReference>
<keyword evidence="5" id="KW-0732">Signal</keyword>
<evidence type="ECO:0000256" key="1">
    <source>
        <dbReference type="ARBA" id="ARBA00004370"/>
    </source>
</evidence>
<evidence type="ECO:0000313" key="7">
    <source>
        <dbReference type="EMBL" id="JAQ05752.1"/>
    </source>
</evidence>
<reference evidence="7" key="1">
    <citation type="journal article" date="2016" name="Gigascience">
        <title>De novo construction of an expanded transcriptome assembly for the western tarnished plant bug, Lygus hesperus.</title>
        <authorList>
            <person name="Tassone E.E."/>
            <person name="Geib S.M."/>
            <person name="Hall B."/>
            <person name="Fabrick J.A."/>
            <person name="Brent C.S."/>
            <person name="Hull J.J."/>
        </authorList>
    </citation>
    <scope>NUCLEOTIDE SEQUENCE</scope>
</reference>
<gene>
    <name evidence="7" type="primary">GCY_0</name>
    <name evidence="7" type="ORF">g.87204</name>
</gene>
<keyword evidence="3" id="KW-1133">Transmembrane helix</keyword>
<evidence type="ECO:0000256" key="4">
    <source>
        <dbReference type="ARBA" id="ARBA00023136"/>
    </source>
</evidence>
<organism evidence="7">
    <name type="scientific">Lygus hesperus</name>
    <name type="common">Western plant bug</name>
    <dbReference type="NCBI Taxonomy" id="30085"/>
    <lineage>
        <taxon>Eukaryota</taxon>
        <taxon>Metazoa</taxon>
        <taxon>Ecdysozoa</taxon>
        <taxon>Arthropoda</taxon>
        <taxon>Hexapoda</taxon>
        <taxon>Insecta</taxon>
        <taxon>Pterygota</taxon>
        <taxon>Neoptera</taxon>
        <taxon>Paraneoptera</taxon>
        <taxon>Hemiptera</taxon>
        <taxon>Heteroptera</taxon>
        <taxon>Panheteroptera</taxon>
        <taxon>Cimicomorpha</taxon>
        <taxon>Miridae</taxon>
        <taxon>Mirini</taxon>
        <taxon>Lygus</taxon>
    </lineage>
</organism>
<feature type="signal peptide" evidence="5">
    <location>
        <begin position="1"/>
        <end position="21"/>
    </location>
</feature>
<accession>A0A146LFJ5</accession>
<dbReference type="InterPro" id="IPR028082">
    <property type="entry name" value="Peripla_BP_I"/>
</dbReference>
<proteinExistence type="predicted"/>
<dbReference type="Pfam" id="PF01094">
    <property type="entry name" value="ANF_receptor"/>
    <property type="match status" value="1"/>
</dbReference>
<dbReference type="EMBL" id="GDHC01012877">
    <property type="protein sequence ID" value="JAQ05752.1"/>
    <property type="molecule type" value="Transcribed_RNA"/>
</dbReference>
<sequence length="193" mass="21530">MFGIQAGLLTLLVLSVAPSRAETRTLHDITVGYLPAVRGENPDRQGLAISGAIAMAINEINEDDDLLADVNLVLRWNDTRGDTVLTTRVITDMLCDGVYAFFGPESSCYVESIVAQSRNIPMISYTFFRTHIRPNRTTQYAGNQICDLPPSVPQMEQIHHYRRGKLGNCGQSSERRSAESQRIYVSNAYRNYG</sequence>
<keyword evidence="2" id="KW-0812">Transmembrane</keyword>
<name>A0A146LFJ5_LYGHE</name>
<evidence type="ECO:0000256" key="5">
    <source>
        <dbReference type="SAM" id="SignalP"/>
    </source>
</evidence>
<protein>
    <submittedName>
        <fullName evidence="7">Resact receptor</fullName>
    </submittedName>
</protein>
<feature type="chain" id="PRO_5007527184" evidence="5">
    <location>
        <begin position="22"/>
        <end position="193"/>
    </location>
</feature>
<dbReference type="GO" id="GO:0016020">
    <property type="term" value="C:membrane"/>
    <property type="evidence" value="ECO:0007669"/>
    <property type="project" value="UniProtKB-SubCell"/>
</dbReference>
<evidence type="ECO:0000259" key="6">
    <source>
        <dbReference type="Pfam" id="PF01094"/>
    </source>
</evidence>